<dbReference type="Proteomes" id="UP000193926">
    <property type="component" value="Unassembled WGS sequence"/>
</dbReference>
<keyword evidence="1" id="KW-0175">Coiled coil</keyword>
<name>A0A1X4NEJ3_9RHOB</name>
<reference evidence="2 3" key="1">
    <citation type="submission" date="2014-03" db="EMBL/GenBank/DDBJ databases">
        <title>The draft genome sequence of Marivita geojedonensis KCTC 23882.</title>
        <authorList>
            <person name="Lai Q."/>
            <person name="Shao Z."/>
        </authorList>
    </citation>
    <scope>NUCLEOTIDE SEQUENCE [LARGE SCALE GENOMIC DNA]</scope>
    <source>
        <strain evidence="2 3">DPG-138</strain>
    </source>
</reference>
<evidence type="ECO:0000313" key="3">
    <source>
        <dbReference type="Proteomes" id="UP000193926"/>
    </source>
</evidence>
<proteinExistence type="predicted"/>
<comment type="caution">
    <text evidence="2">The sequence shown here is derived from an EMBL/GenBank/DDBJ whole genome shotgun (WGS) entry which is preliminary data.</text>
</comment>
<evidence type="ECO:0000256" key="1">
    <source>
        <dbReference type="SAM" id="Coils"/>
    </source>
</evidence>
<dbReference type="RefSeq" id="WP_085641121.1">
    <property type="nucleotide sequence ID" value="NZ_JFKC01000027.1"/>
</dbReference>
<dbReference type="EMBL" id="JFKC01000027">
    <property type="protein sequence ID" value="OSQ45276.1"/>
    <property type="molecule type" value="Genomic_DNA"/>
</dbReference>
<organism evidence="2 3">
    <name type="scientific">Marivita geojedonensis</name>
    <dbReference type="NCBI Taxonomy" id="1123756"/>
    <lineage>
        <taxon>Bacteria</taxon>
        <taxon>Pseudomonadati</taxon>
        <taxon>Pseudomonadota</taxon>
        <taxon>Alphaproteobacteria</taxon>
        <taxon>Rhodobacterales</taxon>
        <taxon>Roseobacteraceae</taxon>
        <taxon>Marivita</taxon>
    </lineage>
</organism>
<protein>
    <submittedName>
        <fullName evidence="2">Uncharacterized protein</fullName>
    </submittedName>
</protein>
<accession>A0A1X4NEJ3</accession>
<feature type="coiled-coil region" evidence="1">
    <location>
        <begin position="220"/>
        <end position="247"/>
    </location>
</feature>
<gene>
    <name evidence="2" type="ORF">MGEO_18325</name>
</gene>
<dbReference type="AlphaFoldDB" id="A0A1X4NEJ3"/>
<evidence type="ECO:0000313" key="2">
    <source>
        <dbReference type="EMBL" id="OSQ45276.1"/>
    </source>
</evidence>
<keyword evidence="3" id="KW-1185">Reference proteome</keyword>
<dbReference type="OrthoDB" id="10016683at2"/>
<dbReference type="STRING" id="1123756.MGEO_18325"/>
<sequence length="324" mass="36064">MTAVDAMAVHAAILPFVTAWTEMDPDLEVISSKTDGWDNILAGLGIRMRTGFDQLPEHCAVITDFDALDRLPRDELKAWALTLVQRCRPGAILVLGGDNPNHPEAPTGTLPQIEGVEFLRAAGVERIRIIDPIVDTTDERFLSDLYGISRRYAIVGQTKAYGKPFDVFSAPFSMAPEIPSLDRIKRADLRLQQHFFDVDAKVQDVDSTLQNRLCHLDSALQKQAAEINHLREHVAALETKLKRATRRRGLRKLVFDLKSKWRSKTETRAFSSVVKKEGDISSGAQIPERIAHAANPAAPPTLDPIPLSSREVAIRNRLLEPEAE</sequence>